<dbReference type="OrthoDB" id="415460at2759"/>
<dbReference type="VEuPathDB" id="AmoebaDB:NAEGRDRAFT_31083"/>
<proteinExistence type="predicted"/>
<protein>
    <submittedName>
        <fullName evidence="1">Predicted protein</fullName>
    </submittedName>
</protein>
<dbReference type="RefSeq" id="XP_002680926.1">
    <property type="nucleotide sequence ID" value="XM_002680880.1"/>
</dbReference>
<evidence type="ECO:0000313" key="1">
    <source>
        <dbReference type="EMBL" id="EFC48182.1"/>
    </source>
</evidence>
<reference evidence="1 2" key="1">
    <citation type="journal article" date="2010" name="Cell">
        <title>The genome of Naegleria gruberi illuminates early eukaryotic versatility.</title>
        <authorList>
            <person name="Fritz-Laylin L.K."/>
            <person name="Prochnik S.E."/>
            <person name="Ginger M.L."/>
            <person name="Dacks J.B."/>
            <person name="Carpenter M.L."/>
            <person name="Field M.C."/>
            <person name="Kuo A."/>
            <person name="Paredez A."/>
            <person name="Chapman J."/>
            <person name="Pham J."/>
            <person name="Shu S."/>
            <person name="Neupane R."/>
            <person name="Cipriano M."/>
            <person name="Mancuso J."/>
            <person name="Tu H."/>
            <person name="Salamov A."/>
            <person name="Lindquist E."/>
            <person name="Shapiro H."/>
            <person name="Lucas S."/>
            <person name="Grigoriev I.V."/>
            <person name="Cande W.Z."/>
            <person name="Fulton C."/>
            <person name="Rokhsar D.S."/>
            <person name="Dawson S.C."/>
        </authorList>
    </citation>
    <scope>NUCLEOTIDE SEQUENCE [LARGE SCALE GENOMIC DNA]</scope>
    <source>
        <strain evidence="1 2">NEG-M</strain>
    </source>
</reference>
<sequence>MKLLTYIDSFAVRQFQQGYKGGTQIPISVQSFEEQINKIWSSGDYQLKDGYAPFCKHLFVPNFAGCKQSFLEITKDNEHLLRTEYQQRKESELPVLCRYFPYDLVKDQIKDSKYLDIILYSKEQILKESEAMQEVSDYEKRPEITDCEWGIISVKSQDVDYELPMTPITMMRNALGKEEGGSGVPLERTKYMDSVEFWKNYATIA</sequence>
<dbReference type="Proteomes" id="UP000006671">
    <property type="component" value="Unassembled WGS sequence"/>
</dbReference>
<dbReference type="InterPro" id="IPR021610">
    <property type="entry name" value="DUF3228"/>
</dbReference>
<name>D2V4Y1_NAEGR</name>
<dbReference type="EMBL" id="GG738852">
    <property type="protein sequence ID" value="EFC48182.1"/>
    <property type="molecule type" value="Genomic_DNA"/>
</dbReference>
<dbReference type="PANTHER" id="PTHR38666:SF2">
    <property type="entry name" value="FLAGELLAR ASSOCIATED PROTEIN"/>
    <property type="match status" value="1"/>
</dbReference>
<evidence type="ECO:0000313" key="2">
    <source>
        <dbReference type="Proteomes" id="UP000006671"/>
    </source>
</evidence>
<dbReference type="OMA" id="VHRNWTS"/>
<accession>D2V4Y1</accession>
<dbReference type="PANTHER" id="PTHR38666">
    <property type="match status" value="1"/>
</dbReference>
<dbReference type="Pfam" id="PF11539">
    <property type="entry name" value="DUF3228"/>
    <property type="match status" value="1"/>
</dbReference>
<keyword evidence="2" id="KW-1185">Reference proteome</keyword>
<organism evidence="2">
    <name type="scientific">Naegleria gruberi</name>
    <name type="common">Amoeba</name>
    <dbReference type="NCBI Taxonomy" id="5762"/>
    <lineage>
        <taxon>Eukaryota</taxon>
        <taxon>Discoba</taxon>
        <taxon>Heterolobosea</taxon>
        <taxon>Tetramitia</taxon>
        <taxon>Eutetramitia</taxon>
        <taxon>Vahlkampfiidae</taxon>
        <taxon>Naegleria</taxon>
    </lineage>
</organism>
<dbReference type="KEGG" id="ngr:NAEGRDRAFT_31083"/>
<dbReference type="eggNOG" id="ENOG502RXMS">
    <property type="taxonomic scope" value="Eukaryota"/>
</dbReference>
<gene>
    <name evidence="1" type="ORF">NAEGRDRAFT_31083</name>
</gene>
<dbReference type="GeneID" id="8849631"/>
<dbReference type="Gene3D" id="3.30.2310.50">
    <property type="entry name" value="Protein of unknown function (DUF3228), domain 1"/>
    <property type="match status" value="2"/>
</dbReference>
<dbReference type="AlphaFoldDB" id="D2V4Y1"/>
<dbReference type="STRING" id="5762.D2V4Y1"/>
<dbReference type="InParanoid" id="D2V4Y1"/>